<keyword evidence="3" id="KW-1185">Reference proteome</keyword>
<accession>A0A4C1YVU2</accession>
<gene>
    <name evidence="2" type="ORF">EVAR_37675_1</name>
</gene>
<comment type="caution">
    <text evidence="2">The sequence shown here is derived from an EMBL/GenBank/DDBJ whole genome shotgun (WGS) entry which is preliminary data.</text>
</comment>
<dbReference type="EMBL" id="BGZK01001468">
    <property type="protein sequence ID" value="GBP80571.1"/>
    <property type="molecule type" value="Genomic_DNA"/>
</dbReference>
<evidence type="ECO:0000313" key="3">
    <source>
        <dbReference type="Proteomes" id="UP000299102"/>
    </source>
</evidence>
<protein>
    <submittedName>
        <fullName evidence="2">Uncharacterized protein</fullName>
    </submittedName>
</protein>
<name>A0A4C1YVU2_EUMVA</name>
<evidence type="ECO:0000313" key="2">
    <source>
        <dbReference type="EMBL" id="GBP80571.1"/>
    </source>
</evidence>
<dbReference type="Proteomes" id="UP000299102">
    <property type="component" value="Unassembled WGS sequence"/>
</dbReference>
<organism evidence="2 3">
    <name type="scientific">Eumeta variegata</name>
    <name type="common">Bagworm moth</name>
    <name type="synonym">Eumeta japonica</name>
    <dbReference type="NCBI Taxonomy" id="151549"/>
    <lineage>
        <taxon>Eukaryota</taxon>
        <taxon>Metazoa</taxon>
        <taxon>Ecdysozoa</taxon>
        <taxon>Arthropoda</taxon>
        <taxon>Hexapoda</taxon>
        <taxon>Insecta</taxon>
        <taxon>Pterygota</taxon>
        <taxon>Neoptera</taxon>
        <taxon>Endopterygota</taxon>
        <taxon>Lepidoptera</taxon>
        <taxon>Glossata</taxon>
        <taxon>Ditrysia</taxon>
        <taxon>Tineoidea</taxon>
        <taxon>Psychidae</taxon>
        <taxon>Oiketicinae</taxon>
        <taxon>Eumeta</taxon>
    </lineage>
</organism>
<proteinExistence type="predicted"/>
<feature type="region of interest" description="Disordered" evidence="1">
    <location>
        <begin position="1"/>
        <end position="20"/>
    </location>
</feature>
<reference evidence="2 3" key="1">
    <citation type="journal article" date="2019" name="Commun. Biol.">
        <title>The bagworm genome reveals a unique fibroin gene that provides high tensile strength.</title>
        <authorList>
            <person name="Kono N."/>
            <person name="Nakamura H."/>
            <person name="Ohtoshi R."/>
            <person name="Tomita M."/>
            <person name="Numata K."/>
            <person name="Arakawa K."/>
        </authorList>
    </citation>
    <scope>NUCLEOTIDE SEQUENCE [LARGE SCALE GENOMIC DNA]</scope>
</reference>
<sequence>MTSGNNKCPARQRGRRSRIHNVAHRETLTYRRRHRRTSTLCAGNHASEFTFSARCLAGKAVTVRGRFCDSCRRTPGDENRSIVINLDRPPGRAAHGDVLPRRRHARLRRAIDAEATITCEFDCRVGYVHYLARRTRNRVSLWRSRAEKLCRDFVDSDINRFVRGIVTITEGEAKNEKIYASSVDKPEMAPAHVPVRCFLKCHG</sequence>
<evidence type="ECO:0000256" key="1">
    <source>
        <dbReference type="SAM" id="MobiDB-lite"/>
    </source>
</evidence>
<feature type="compositionally biased region" description="Basic residues" evidence="1">
    <location>
        <begin position="10"/>
        <end position="20"/>
    </location>
</feature>
<dbReference type="AlphaFoldDB" id="A0A4C1YVU2"/>